<feature type="compositionally biased region" description="Low complexity" evidence="3">
    <location>
        <begin position="148"/>
        <end position="168"/>
    </location>
</feature>
<evidence type="ECO:0000313" key="5">
    <source>
        <dbReference type="EMBL" id="KAF1994181.1"/>
    </source>
</evidence>
<feature type="region of interest" description="Disordered" evidence="3">
    <location>
        <begin position="1"/>
        <end position="173"/>
    </location>
</feature>
<evidence type="ECO:0000313" key="6">
    <source>
        <dbReference type="Proteomes" id="UP000799779"/>
    </source>
</evidence>
<dbReference type="Proteomes" id="UP000799779">
    <property type="component" value="Unassembled WGS sequence"/>
</dbReference>
<name>A0A6A5W1Z6_9PLEO</name>
<feature type="compositionally biased region" description="Polar residues" evidence="3">
    <location>
        <begin position="437"/>
        <end position="446"/>
    </location>
</feature>
<feature type="region of interest" description="Disordered" evidence="3">
    <location>
        <begin position="847"/>
        <end position="1005"/>
    </location>
</feature>
<dbReference type="InterPro" id="IPR013083">
    <property type="entry name" value="Znf_RING/FYVE/PHD"/>
</dbReference>
<evidence type="ECO:0000256" key="2">
    <source>
        <dbReference type="SAM" id="Coils"/>
    </source>
</evidence>
<feature type="coiled-coil region" evidence="2">
    <location>
        <begin position="819"/>
        <end position="846"/>
    </location>
</feature>
<accession>A0A6A5W1Z6</accession>
<feature type="compositionally biased region" description="Basic and acidic residues" evidence="3">
    <location>
        <begin position="519"/>
        <end position="532"/>
    </location>
</feature>
<feature type="compositionally biased region" description="Low complexity" evidence="3">
    <location>
        <begin position="903"/>
        <end position="914"/>
    </location>
</feature>
<feature type="compositionally biased region" description="Basic and acidic residues" evidence="3">
    <location>
        <begin position="876"/>
        <end position="890"/>
    </location>
</feature>
<feature type="compositionally biased region" description="Pro residues" evidence="3">
    <location>
        <begin position="893"/>
        <end position="902"/>
    </location>
</feature>
<dbReference type="EMBL" id="ML977668">
    <property type="protein sequence ID" value="KAF1994181.1"/>
    <property type="molecule type" value="Genomic_DNA"/>
</dbReference>
<feature type="compositionally biased region" description="Basic and acidic residues" evidence="3">
    <location>
        <begin position="359"/>
        <end position="376"/>
    </location>
</feature>
<sequence>MRNTNMSSVRPASPSASSDSTERVPTPPVGDLIDLSSDIEDEAQCFPPPTPHPDLEGLHISTTLQVSAPADVAEEPEEAHPEPSTPTAEAATAVQEAINVEGGSTTSIPPHSSTNPINPDPPLPSDKDAPDSRRRRLPKGQSSDMRRPSSTSLLSSSEPSTSRSGQSSINNPRLLDAVEDAIRRLIIPELSALKEEERLKKSKKEGASPNGGLDAPRSRKARSRDIEGPNSQPRTSERKERRYSRRTKVASLSTGSLVPEMERRHSALDTTNLSVDDIASTTAEVAAATGHRKNDAEARRIRRRQEKASKFRHAAIPEEGVGANPPPRSARYSKAPQSTTKDGKDIGPSTALEVPPTNETRKVPSAEGKRSTKTDVHTPIPQVSENDTSKRAKTSERKILHDRTGNILTITTGEGGNVRVRATSGRKGKEAVDRSHTGNLPSTPATSPYVEPLIGVSTKPPTEASVHAAPHRVPKVSRWSEENDDLPYVKTAYQSKPSTGTQSPLPGDDNATQDQQSLNREKQTVEVPHEQNIDSDSLSPSHQPPGFDHPKSIPIWKYSKISRWSKTTHSNLQSRICSICAFPLDDGLGNERIDRLSCNHECHGSCLDQMKKPFSARCATCNAPIQSQDPPLQRQLQNLQEPKHVFSNGPSDQHNKAATEEENAMGIHPPVTSPFHDDPHYRDVNAPTNSPFSPSVYDVNTFQSDDRITSKDVLALMDHLNVRDAQRNARDTEVLSDLVRSAAEMRDSYEAIKKQLQQDEARLSAGLDQKKDIAAAGASHSVLYGPRPFPAAKVGRGEEDAAQNKRKNVFKRALQGIAMKGKDKELAELEKLLEGLLAEVEDLKTRAGVDTPKSHSQEIAANDHVPPARANTHRIPTVEEHDSEFSDDVYHPPARPPTPPKPSTRSFSSTATSRPGPFPNPQTLQEEKPRSSSLPSSLPPAPTTVPRKPILKSRSGPTYPAVPVSAVSPSTVNSGSTIPSFLTPASSSSTLPPRHPPPLNRKVSGSWTSSLRNFRANKVGQDHTPSYAEEDMQDMYMPVPPLPPMSDIHAVGDLRTTRTSLLSWPSSSREATESWQDYNLYYTDGELQNVPLTPVPPMPHIYTTVGDSELTRSSILTPPPPSPPLRSASTSRTRSKGLRPPVSYLTGYSELKRTSISTPPLPSSPFQSASTSRTKTKGPTPNTSYPTFSRAYGTTKVKHARESQATVPLSNVPEPMFDRKADFSRPLSPDSAVLSLLDGNPLDHISQAATQGSGKDEIWGNGPWLPQSTERGSMVNPEFYEDGLVYDDVDAWSNKAVTPVIIRHRKKRAGGV</sequence>
<feature type="domain" description="RING-type" evidence="4">
    <location>
        <begin position="577"/>
        <end position="622"/>
    </location>
</feature>
<proteinExistence type="predicted"/>
<feature type="compositionally biased region" description="Low complexity" evidence="3">
    <location>
        <begin position="957"/>
        <end position="992"/>
    </location>
</feature>
<keyword evidence="2" id="KW-0175">Coiled coil</keyword>
<feature type="compositionally biased region" description="Polar residues" evidence="3">
    <location>
        <begin position="102"/>
        <end position="117"/>
    </location>
</feature>
<dbReference type="PANTHER" id="PTHR42105:SF1">
    <property type="entry name" value="TRANSALDOLASE"/>
    <property type="match status" value="1"/>
</dbReference>
<reference evidence="5" key="1">
    <citation type="journal article" date="2020" name="Stud. Mycol.">
        <title>101 Dothideomycetes genomes: a test case for predicting lifestyles and emergence of pathogens.</title>
        <authorList>
            <person name="Haridas S."/>
            <person name="Albert R."/>
            <person name="Binder M."/>
            <person name="Bloem J."/>
            <person name="Labutti K."/>
            <person name="Salamov A."/>
            <person name="Andreopoulos B."/>
            <person name="Baker S."/>
            <person name="Barry K."/>
            <person name="Bills G."/>
            <person name="Bluhm B."/>
            <person name="Cannon C."/>
            <person name="Castanera R."/>
            <person name="Culley D."/>
            <person name="Daum C."/>
            <person name="Ezra D."/>
            <person name="Gonzalez J."/>
            <person name="Henrissat B."/>
            <person name="Kuo A."/>
            <person name="Liang C."/>
            <person name="Lipzen A."/>
            <person name="Lutzoni F."/>
            <person name="Magnuson J."/>
            <person name="Mondo S."/>
            <person name="Nolan M."/>
            <person name="Ohm R."/>
            <person name="Pangilinan J."/>
            <person name="Park H.-J."/>
            <person name="Ramirez L."/>
            <person name="Alfaro M."/>
            <person name="Sun H."/>
            <person name="Tritt A."/>
            <person name="Yoshinaga Y."/>
            <person name="Zwiers L.-H."/>
            <person name="Turgeon B."/>
            <person name="Goodwin S."/>
            <person name="Spatafora J."/>
            <person name="Crous P."/>
            <person name="Grigoriev I."/>
        </authorList>
    </citation>
    <scope>NUCLEOTIDE SEQUENCE</scope>
    <source>
        <strain evidence="5">CBS 123094</strain>
    </source>
</reference>
<protein>
    <recommendedName>
        <fullName evidence="4">RING-type domain-containing protein</fullName>
    </recommendedName>
</protein>
<dbReference type="InterPro" id="IPR001841">
    <property type="entry name" value="Znf_RING"/>
</dbReference>
<feature type="compositionally biased region" description="Basic and acidic residues" evidence="3">
    <location>
        <begin position="847"/>
        <end position="856"/>
    </location>
</feature>
<evidence type="ECO:0000259" key="4">
    <source>
        <dbReference type="PROSITE" id="PS50089"/>
    </source>
</evidence>
<keyword evidence="6" id="KW-1185">Reference proteome</keyword>
<keyword evidence="1" id="KW-0862">Zinc</keyword>
<dbReference type="GO" id="GO:0008270">
    <property type="term" value="F:zinc ion binding"/>
    <property type="evidence" value="ECO:0007669"/>
    <property type="project" value="UniProtKB-KW"/>
</dbReference>
<feature type="region of interest" description="Disordered" evidence="3">
    <location>
        <begin position="284"/>
        <end position="396"/>
    </location>
</feature>
<feature type="compositionally biased region" description="Polar residues" evidence="3">
    <location>
        <begin position="492"/>
        <end position="518"/>
    </location>
</feature>
<dbReference type="SUPFAM" id="SSF57850">
    <property type="entry name" value="RING/U-box"/>
    <property type="match status" value="1"/>
</dbReference>
<feature type="compositionally biased region" description="Polar residues" evidence="3">
    <location>
        <begin position="1166"/>
        <end position="1187"/>
    </location>
</feature>
<feature type="compositionally biased region" description="Basic residues" evidence="3">
    <location>
        <begin position="300"/>
        <end position="313"/>
    </location>
</feature>
<gene>
    <name evidence="5" type="ORF">P154DRAFT_39066</name>
</gene>
<dbReference type="Gene3D" id="3.30.40.10">
    <property type="entry name" value="Zinc/RING finger domain, C3HC4 (zinc finger)"/>
    <property type="match status" value="1"/>
</dbReference>
<evidence type="ECO:0000256" key="3">
    <source>
        <dbReference type="SAM" id="MobiDB-lite"/>
    </source>
</evidence>
<keyword evidence="1" id="KW-0863">Zinc-finger</keyword>
<dbReference type="OrthoDB" id="8062037at2759"/>
<dbReference type="PANTHER" id="PTHR42105">
    <property type="entry name" value="DIM2-ASSOCIATED PROTEIN 1"/>
    <property type="match status" value="1"/>
</dbReference>
<feature type="compositionally biased region" description="Basic and acidic residues" evidence="3">
    <location>
        <begin position="387"/>
        <end position="396"/>
    </location>
</feature>
<evidence type="ECO:0000256" key="1">
    <source>
        <dbReference type="PROSITE-ProRule" id="PRU00175"/>
    </source>
</evidence>
<organism evidence="5 6">
    <name type="scientific">Amniculicola lignicola CBS 123094</name>
    <dbReference type="NCBI Taxonomy" id="1392246"/>
    <lineage>
        <taxon>Eukaryota</taxon>
        <taxon>Fungi</taxon>
        <taxon>Dikarya</taxon>
        <taxon>Ascomycota</taxon>
        <taxon>Pezizomycotina</taxon>
        <taxon>Dothideomycetes</taxon>
        <taxon>Pleosporomycetidae</taxon>
        <taxon>Pleosporales</taxon>
        <taxon>Amniculicolaceae</taxon>
        <taxon>Amniculicola</taxon>
    </lineage>
</organism>
<feature type="compositionally biased region" description="Low complexity" evidence="3">
    <location>
        <begin position="7"/>
        <end position="19"/>
    </location>
</feature>
<feature type="region of interest" description="Disordered" evidence="3">
    <location>
        <begin position="1111"/>
        <end position="1189"/>
    </location>
</feature>
<feature type="region of interest" description="Disordered" evidence="3">
    <location>
        <begin position="418"/>
        <end position="552"/>
    </location>
</feature>
<feature type="region of interest" description="Disordered" evidence="3">
    <location>
        <begin position="188"/>
        <end position="272"/>
    </location>
</feature>
<keyword evidence="1" id="KW-0479">Metal-binding</keyword>
<feature type="compositionally biased region" description="Basic and acidic residues" evidence="3">
    <location>
        <begin position="427"/>
        <end position="436"/>
    </location>
</feature>
<dbReference type="PROSITE" id="PS50089">
    <property type="entry name" value="ZF_RING_2"/>
    <property type="match status" value="1"/>
</dbReference>